<evidence type="ECO:0000313" key="2">
    <source>
        <dbReference type="Proteomes" id="UP000037939"/>
    </source>
</evidence>
<dbReference type="Pfam" id="PF00494">
    <property type="entry name" value="SQS_PSY"/>
    <property type="match status" value="1"/>
</dbReference>
<dbReference type="GO" id="GO:0016114">
    <property type="term" value="P:terpenoid biosynthetic process"/>
    <property type="evidence" value="ECO:0007669"/>
    <property type="project" value="UniProtKB-ARBA"/>
</dbReference>
<dbReference type="SFLD" id="SFLDG01018">
    <property type="entry name" value="Squalene/Phytoene_Synthase_Lik"/>
    <property type="match status" value="1"/>
</dbReference>
<dbReference type="PANTHER" id="PTHR31480">
    <property type="entry name" value="BIFUNCTIONAL LYCOPENE CYCLASE/PHYTOENE SYNTHASE"/>
    <property type="match status" value="1"/>
</dbReference>
<dbReference type="InterPro" id="IPR044843">
    <property type="entry name" value="Trans_IPPS_bact-type"/>
</dbReference>
<dbReference type="EMBL" id="LAQT01000002">
    <property type="protein sequence ID" value="KPC54522.1"/>
    <property type="molecule type" value="Genomic_DNA"/>
</dbReference>
<dbReference type="SUPFAM" id="SSF48576">
    <property type="entry name" value="Terpenoid synthases"/>
    <property type="match status" value="1"/>
</dbReference>
<accession>A0A0N0GQ73</accession>
<dbReference type="InterPro" id="IPR002060">
    <property type="entry name" value="Squ/phyt_synthse"/>
</dbReference>
<dbReference type="InterPro" id="IPR033904">
    <property type="entry name" value="Trans_IPPS_HH"/>
</dbReference>
<dbReference type="SFLD" id="SFLDG01212">
    <property type="entry name" value="Phytoene_synthase_like"/>
    <property type="match status" value="1"/>
</dbReference>
<reference evidence="1 2" key="1">
    <citation type="submission" date="2015-07" db="EMBL/GenBank/DDBJ databases">
        <title>Draft genome sequence of the Amantichitinum ursilacus IGB-41, a new chitin-degrading bacterium.</title>
        <authorList>
            <person name="Kirstahler P."/>
            <person name="Guenther M."/>
            <person name="Grumaz C."/>
            <person name="Rupp S."/>
            <person name="Zibek S."/>
            <person name="Sohn K."/>
        </authorList>
    </citation>
    <scope>NUCLEOTIDE SEQUENCE [LARGE SCALE GENOMIC DNA]</scope>
    <source>
        <strain evidence="1 2">IGB-41</strain>
    </source>
</reference>
<dbReference type="Proteomes" id="UP000037939">
    <property type="component" value="Unassembled WGS sequence"/>
</dbReference>
<dbReference type="GO" id="GO:0004311">
    <property type="term" value="F:geranylgeranyl diphosphate synthase activity"/>
    <property type="evidence" value="ECO:0007669"/>
    <property type="project" value="InterPro"/>
</dbReference>
<protein>
    <submittedName>
        <fullName evidence="1">All-trans-phytoene synthase</fullName>
        <ecNumber evidence="1">2.5.1.99</ecNumber>
    </submittedName>
</protein>
<dbReference type="NCBIfam" id="TIGR03464">
    <property type="entry name" value="HpnC"/>
    <property type="match status" value="1"/>
</dbReference>
<dbReference type="Gene3D" id="1.10.600.10">
    <property type="entry name" value="Farnesyl Diphosphate Synthase"/>
    <property type="match status" value="1"/>
</dbReference>
<dbReference type="OrthoDB" id="9807580at2"/>
<proteinExistence type="predicted"/>
<keyword evidence="2" id="KW-1185">Reference proteome</keyword>
<comment type="caution">
    <text evidence="1">The sequence shown here is derived from an EMBL/GenBank/DDBJ whole genome shotgun (WGS) entry which is preliminary data.</text>
</comment>
<dbReference type="RefSeq" id="WP_053936313.1">
    <property type="nucleotide sequence ID" value="NZ_LAQT01000002.1"/>
</dbReference>
<name>A0A0N0GQ73_9NEIS</name>
<dbReference type="STRING" id="857265.WG78_03070"/>
<dbReference type="AlphaFoldDB" id="A0A0N0GQ73"/>
<keyword evidence="1" id="KW-0808">Transferase</keyword>
<dbReference type="InterPro" id="IPR017827">
    <property type="entry name" value="HSQ_synthase_HpnC"/>
</dbReference>
<dbReference type="InterPro" id="IPR008949">
    <property type="entry name" value="Isoprenoid_synthase_dom_sf"/>
</dbReference>
<dbReference type="SFLD" id="SFLDS00005">
    <property type="entry name" value="Isoprenoid_Synthase_Type_I"/>
    <property type="match status" value="1"/>
</dbReference>
<sequence length="277" mass="31265">MFDVTPGQSVQHYENFPVASVLMPARYRKAVASVYHFARHADDLADEGDATPGERLAALAQCRAELVRIEWGETPQTARYQALAITIARYAVPVSLCHDLLTAFEQDVTQTRYEDFGELVQYCRHSAVPVGRILLHIFGAATSVNLAQSDGICTALQLINFWQDVAVDWQKGRVYIPHADLQKFGVTEAQIAEGQCDVAWKRLMAFEVDRTRRMLKGGAPLANTLPGRIGLELRLTVLSADAVLQKLQQVDYDMFRRRPTLQKGDWPKLIWRALRRK</sequence>
<dbReference type="GO" id="GO:0051996">
    <property type="term" value="F:squalene synthase [NAD(P)H] activity"/>
    <property type="evidence" value="ECO:0007669"/>
    <property type="project" value="InterPro"/>
</dbReference>
<dbReference type="PATRIC" id="fig|857265.3.peg.630"/>
<organism evidence="1 2">
    <name type="scientific">Amantichitinum ursilacus</name>
    <dbReference type="NCBI Taxonomy" id="857265"/>
    <lineage>
        <taxon>Bacteria</taxon>
        <taxon>Pseudomonadati</taxon>
        <taxon>Pseudomonadota</taxon>
        <taxon>Betaproteobacteria</taxon>
        <taxon>Neisseriales</taxon>
        <taxon>Chitinibacteraceae</taxon>
        <taxon>Amantichitinum</taxon>
    </lineage>
</organism>
<dbReference type="CDD" id="cd00683">
    <property type="entry name" value="Trans_IPPS_HH"/>
    <property type="match status" value="1"/>
</dbReference>
<evidence type="ECO:0000313" key="1">
    <source>
        <dbReference type="EMBL" id="KPC54522.1"/>
    </source>
</evidence>
<gene>
    <name evidence="1" type="primary">crtB_1</name>
    <name evidence="1" type="ORF">WG78_03070</name>
</gene>
<dbReference type="EC" id="2.5.1.99" evidence="1"/>